<feature type="region of interest" description="Disordered" evidence="1">
    <location>
        <begin position="1"/>
        <end position="36"/>
    </location>
</feature>
<feature type="compositionally biased region" description="Polar residues" evidence="1">
    <location>
        <begin position="217"/>
        <end position="231"/>
    </location>
</feature>
<feature type="region of interest" description="Disordered" evidence="1">
    <location>
        <begin position="217"/>
        <end position="285"/>
    </location>
</feature>
<keyword evidence="3" id="KW-1185">Reference proteome</keyword>
<feature type="compositionally biased region" description="Basic and acidic residues" evidence="1">
    <location>
        <begin position="270"/>
        <end position="283"/>
    </location>
</feature>
<feature type="compositionally biased region" description="Basic and acidic residues" evidence="1">
    <location>
        <begin position="234"/>
        <end position="249"/>
    </location>
</feature>
<proteinExistence type="predicted"/>
<evidence type="ECO:0000256" key="1">
    <source>
        <dbReference type="SAM" id="MobiDB-lite"/>
    </source>
</evidence>
<organism evidence="2 3">
    <name type="scientific">Clostridium oceanicum</name>
    <dbReference type="NCBI Taxonomy" id="1543"/>
    <lineage>
        <taxon>Bacteria</taxon>
        <taxon>Bacillati</taxon>
        <taxon>Bacillota</taxon>
        <taxon>Clostridia</taxon>
        <taxon>Eubacteriales</taxon>
        <taxon>Clostridiaceae</taxon>
        <taxon>Clostridium</taxon>
    </lineage>
</organism>
<name>A0ABP3USY4_9CLOT</name>
<gene>
    <name evidence="2" type="ORF">GCM10008906_18370</name>
</gene>
<comment type="caution">
    <text evidence="2">The sequence shown here is derived from an EMBL/GenBank/DDBJ whole genome shotgun (WGS) entry which is preliminary data.</text>
</comment>
<feature type="compositionally biased region" description="Basic and acidic residues" evidence="1">
    <location>
        <begin position="13"/>
        <end position="36"/>
    </location>
</feature>
<dbReference type="EMBL" id="BAAACG010000008">
    <property type="protein sequence ID" value="GAA0739506.1"/>
    <property type="molecule type" value="Genomic_DNA"/>
</dbReference>
<evidence type="ECO:0000313" key="3">
    <source>
        <dbReference type="Proteomes" id="UP001501510"/>
    </source>
</evidence>
<feature type="compositionally biased region" description="Low complexity" evidence="1">
    <location>
        <begin position="260"/>
        <end position="269"/>
    </location>
</feature>
<reference evidence="3" key="1">
    <citation type="journal article" date="2019" name="Int. J. Syst. Evol. Microbiol.">
        <title>The Global Catalogue of Microorganisms (GCM) 10K type strain sequencing project: providing services to taxonomists for standard genome sequencing and annotation.</title>
        <authorList>
            <consortium name="The Broad Institute Genomics Platform"/>
            <consortium name="The Broad Institute Genome Sequencing Center for Infectious Disease"/>
            <person name="Wu L."/>
            <person name="Ma J."/>
        </authorList>
    </citation>
    <scope>NUCLEOTIDE SEQUENCE [LARGE SCALE GENOMIC DNA]</scope>
    <source>
        <strain evidence="3">JCM 1407</strain>
    </source>
</reference>
<dbReference type="Proteomes" id="UP001501510">
    <property type="component" value="Unassembled WGS sequence"/>
</dbReference>
<dbReference type="RefSeq" id="WP_343760972.1">
    <property type="nucleotide sequence ID" value="NZ_BAAACG010000008.1"/>
</dbReference>
<feature type="compositionally biased region" description="Polar residues" evidence="1">
    <location>
        <begin position="1"/>
        <end position="12"/>
    </location>
</feature>
<protein>
    <submittedName>
        <fullName evidence="2">Uncharacterized protein</fullName>
    </submittedName>
</protein>
<accession>A0ABP3USY4</accession>
<sequence length="343" mass="39444">MAIPQKSSNYTDHPSKKIYDKEKIKTSKPKEEENNSFEVIEKNSGKEKFSLITFEGGKDFCNIPNIKTNITTVKFPNWISLIQKNKEQSSNKENIPSSNTIASWIKCEGEQDNIRNILFEYPVCSVSLHYSSYFPIKICAYDSNNKLLATIEGSKNWSNESGYSQFNELTLRQNNDTIKKLKIENFAEYIAIDNLKISRISEIPSEKFQVIDNNEYTAKNNDENSPLNTFENLDENKNNQENDIPKEDTDSNNTSKDSLNSNETTNSNNSEEKKDKDSSKETKSNQNKTFDKLFIALSLYLLFFHNSNTNMNPMRGPMMPPNMNPNFNPNNPNINPNMPPNRY</sequence>
<evidence type="ECO:0000313" key="2">
    <source>
        <dbReference type="EMBL" id="GAA0739506.1"/>
    </source>
</evidence>